<comment type="similarity">
    <text evidence="1">Belongs to the AHA1 family.</text>
</comment>
<dbReference type="Gene3D" id="3.30.530.20">
    <property type="match status" value="1"/>
</dbReference>
<evidence type="ECO:0000256" key="1">
    <source>
        <dbReference type="ARBA" id="ARBA00006817"/>
    </source>
</evidence>
<reference evidence="3" key="1">
    <citation type="submission" date="2022-12" db="EMBL/GenBank/DDBJ databases">
        <title>Bacterial isolates from different developmental stages of Nematostella vectensis.</title>
        <authorList>
            <person name="Fraune S."/>
        </authorList>
    </citation>
    <scope>NUCLEOTIDE SEQUENCE</scope>
    <source>
        <strain evidence="3">G21630-S1</strain>
    </source>
</reference>
<evidence type="ECO:0000259" key="2">
    <source>
        <dbReference type="Pfam" id="PF08327"/>
    </source>
</evidence>
<accession>A0ABT4LJR6</accession>
<organism evidence="3 4">
    <name type="scientific">Kiloniella laminariae</name>
    <dbReference type="NCBI Taxonomy" id="454162"/>
    <lineage>
        <taxon>Bacteria</taxon>
        <taxon>Pseudomonadati</taxon>
        <taxon>Pseudomonadota</taxon>
        <taxon>Alphaproteobacteria</taxon>
        <taxon>Rhodospirillales</taxon>
        <taxon>Kiloniellaceae</taxon>
        <taxon>Kiloniella</taxon>
    </lineage>
</organism>
<feature type="domain" description="Activator of Hsp90 ATPase homologue 1/2-like C-terminal" evidence="2">
    <location>
        <begin position="18"/>
        <end position="152"/>
    </location>
</feature>
<keyword evidence="4" id="KW-1185">Reference proteome</keyword>
<dbReference type="CDD" id="cd08896">
    <property type="entry name" value="SRPBCC_CalC_Aha1-like_3"/>
    <property type="match status" value="1"/>
</dbReference>
<name>A0ABT4LJR6_9PROT</name>
<comment type="caution">
    <text evidence="3">The sequence shown here is derived from an EMBL/GenBank/DDBJ whole genome shotgun (WGS) entry which is preliminary data.</text>
</comment>
<gene>
    <name evidence="3" type="ORF">O4H49_11185</name>
</gene>
<dbReference type="InterPro" id="IPR023393">
    <property type="entry name" value="START-like_dom_sf"/>
</dbReference>
<dbReference type="Pfam" id="PF08327">
    <property type="entry name" value="AHSA1"/>
    <property type="match status" value="1"/>
</dbReference>
<evidence type="ECO:0000313" key="3">
    <source>
        <dbReference type="EMBL" id="MCZ4281345.1"/>
    </source>
</evidence>
<dbReference type="InterPro" id="IPR013538">
    <property type="entry name" value="ASHA1/2-like_C"/>
</dbReference>
<dbReference type="RefSeq" id="WP_269423504.1">
    <property type="nucleotide sequence ID" value="NZ_JAPWGY010000003.1"/>
</dbReference>
<dbReference type="SUPFAM" id="SSF55961">
    <property type="entry name" value="Bet v1-like"/>
    <property type="match status" value="1"/>
</dbReference>
<dbReference type="Proteomes" id="UP001069802">
    <property type="component" value="Unassembled WGS sequence"/>
</dbReference>
<protein>
    <submittedName>
        <fullName evidence="3">SRPBCC family protein</fullName>
    </submittedName>
</protein>
<proteinExistence type="inferred from homology"/>
<dbReference type="EMBL" id="JAPWGY010000003">
    <property type="protein sequence ID" value="MCZ4281345.1"/>
    <property type="molecule type" value="Genomic_DNA"/>
</dbReference>
<evidence type="ECO:0000313" key="4">
    <source>
        <dbReference type="Proteomes" id="UP001069802"/>
    </source>
</evidence>
<sequence>MSTSPDYTLSITRVINGPRETVWRCWTETKLIKQWFCPKPWTVPEADLDARPGGRMNLVMAGPNGERIDTIGSFLEVIPQERLIFSDSYSEGFMPRAESFMTGVVELSDEGSTGTRMVWSARHSSEDARQKHLEMGFEQGWNAAADQLNELAQSLIANKEI</sequence>